<accession>A0A151NHZ4</accession>
<protein>
    <submittedName>
        <fullName evidence="2">Uncharacterized protein</fullName>
    </submittedName>
</protein>
<comment type="caution">
    <text evidence="2">The sequence shown here is derived from an EMBL/GenBank/DDBJ whole genome shotgun (WGS) entry which is preliminary data.</text>
</comment>
<gene>
    <name evidence="2" type="ORF">Y1Q_0024125</name>
</gene>
<sequence length="83" mass="9281">MLQRAEENVNPTDTQADGEGQGFSASSWETRLSGTGVENVSARQGLQLIKWEIDPLLPLPWTHLLSASPHPWYQRREIPQSIG</sequence>
<organism evidence="2 3">
    <name type="scientific">Alligator mississippiensis</name>
    <name type="common">American alligator</name>
    <dbReference type="NCBI Taxonomy" id="8496"/>
    <lineage>
        <taxon>Eukaryota</taxon>
        <taxon>Metazoa</taxon>
        <taxon>Chordata</taxon>
        <taxon>Craniata</taxon>
        <taxon>Vertebrata</taxon>
        <taxon>Euteleostomi</taxon>
        <taxon>Archelosauria</taxon>
        <taxon>Archosauria</taxon>
        <taxon>Crocodylia</taxon>
        <taxon>Alligatoridae</taxon>
        <taxon>Alligatorinae</taxon>
        <taxon>Alligator</taxon>
    </lineage>
</organism>
<reference evidence="2 3" key="1">
    <citation type="journal article" date="2012" name="Genome Biol.">
        <title>Sequencing three crocodilian genomes to illuminate the evolution of archosaurs and amniotes.</title>
        <authorList>
            <person name="St John J.A."/>
            <person name="Braun E.L."/>
            <person name="Isberg S.R."/>
            <person name="Miles L.G."/>
            <person name="Chong A.Y."/>
            <person name="Gongora J."/>
            <person name="Dalzell P."/>
            <person name="Moran C."/>
            <person name="Bed'hom B."/>
            <person name="Abzhanov A."/>
            <person name="Burgess S.C."/>
            <person name="Cooksey A.M."/>
            <person name="Castoe T.A."/>
            <person name="Crawford N.G."/>
            <person name="Densmore L.D."/>
            <person name="Drew J.C."/>
            <person name="Edwards S.V."/>
            <person name="Faircloth B.C."/>
            <person name="Fujita M.K."/>
            <person name="Greenwold M.J."/>
            <person name="Hoffmann F.G."/>
            <person name="Howard J.M."/>
            <person name="Iguchi T."/>
            <person name="Janes D.E."/>
            <person name="Khan S.Y."/>
            <person name="Kohno S."/>
            <person name="de Koning A.J."/>
            <person name="Lance S.L."/>
            <person name="McCarthy F.M."/>
            <person name="McCormack J.E."/>
            <person name="Merchant M.E."/>
            <person name="Peterson D.G."/>
            <person name="Pollock D.D."/>
            <person name="Pourmand N."/>
            <person name="Raney B.J."/>
            <person name="Roessler K.A."/>
            <person name="Sanford J.R."/>
            <person name="Sawyer R.H."/>
            <person name="Schmidt C.J."/>
            <person name="Triplett E.W."/>
            <person name="Tuberville T.D."/>
            <person name="Venegas-Anaya M."/>
            <person name="Howard J.T."/>
            <person name="Jarvis E.D."/>
            <person name="Guillette L.J.Jr."/>
            <person name="Glenn T.C."/>
            <person name="Green R.E."/>
            <person name="Ray D.A."/>
        </authorList>
    </citation>
    <scope>NUCLEOTIDE SEQUENCE [LARGE SCALE GENOMIC DNA]</scope>
    <source>
        <strain evidence="2">KSC_2009_1</strain>
    </source>
</reference>
<evidence type="ECO:0000256" key="1">
    <source>
        <dbReference type="SAM" id="MobiDB-lite"/>
    </source>
</evidence>
<dbReference type="Proteomes" id="UP000050525">
    <property type="component" value="Unassembled WGS sequence"/>
</dbReference>
<proteinExistence type="predicted"/>
<evidence type="ECO:0000313" key="3">
    <source>
        <dbReference type="Proteomes" id="UP000050525"/>
    </source>
</evidence>
<feature type="region of interest" description="Disordered" evidence="1">
    <location>
        <begin position="1"/>
        <end position="26"/>
    </location>
</feature>
<dbReference type="EMBL" id="AKHW03002956">
    <property type="protein sequence ID" value="KYO36370.1"/>
    <property type="molecule type" value="Genomic_DNA"/>
</dbReference>
<evidence type="ECO:0000313" key="2">
    <source>
        <dbReference type="EMBL" id="KYO36370.1"/>
    </source>
</evidence>
<dbReference type="AlphaFoldDB" id="A0A151NHZ4"/>
<name>A0A151NHZ4_ALLMI</name>
<keyword evidence="3" id="KW-1185">Reference proteome</keyword>